<protein>
    <submittedName>
        <fullName evidence="1">TIGR04282 family arsenosugar biosynthesis glycosyltransferase</fullName>
    </submittedName>
</protein>
<sequence>MALLSKKDTDGDNEMVTDFHFPTSKKALIIFTRNPELGKCKTRLAKTIGDENALEVYKFLLNHTASIAKEVKADRYVFYSENIIKDDLWDIGTFRKKLQNGDDLGQRMENAFVELFGMGYEKVAIIGSDLLDLDAEIVHTAFVQLDFNDVVIGPALDGGYYLLGMKNLYHQVFKNKEWGTSTVLKNTLNDLQNCTVHLLKELNDIDTFEDMRHYKQLKKFHNIK</sequence>
<dbReference type="Gene3D" id="3.90.550.10">
    <property type="entry name" value="Spore Coat Polysaccharide Biosynthesis Protein SpsA, Chain A"/>
    <property type="match status" value="1"/>
</dbReference>
<reference evidence="1 2" key="1">
    <citation type="submission" date="2021-03" db="EMBL/GenBank/DDBJ databases">
        <title>Gelidibacter sp. nov., isolated from costal sediment.</title>
        <authorList>
            <person name="Lun K.-Y."/>
        </authorList>
    </citation>
    <scope>NUCLEOTIDE SEQUENCE [LARGE SCALE GENOMIC DNA]</scope>
    <source>
        <strain evidence="1 2">DF109</strain>
    </source>
</reference>
<dbReference type="PANTHER" id="PTHR36529">
    <property type="entry name" value="SLL1095 PROTEIN"/>
    <property type="match status" value="1"/>
</dbReference>
<dbReference type="SUPFAM" id="SSF53448">
    <property type="entry name" value="Nucleotide-diphospho-sugar transferases"/>
    <property type="match status" value="1"/>
</dbReference>
<dbReference type="RefSeq" id="WP_208234709.1">
    <property type="nucleotide sequence ID" value="NZ_JAGEVG010000019.1"/>
</dbReference>
<accession>A0ABS3SV76</accession>
<dbReference type="EMBL" id="JAGEVG010000019">
    <property type="protein sequence ID" value="MBO3099597.1"/>
    <property type="molecule type" value="Genomic_DNA"/>
</dbReference>
<evidence type="ECO:0000313" key="2">
    <source>
        <dbReference type="Proteomes" id="UP000681315"/>
    </source>
</evidence>
<proteinExistence type="predicted"/>
<comment type="caution">
    <text evidence="1">The sequence shown here is derived from an EMBL/GenBank/DDBJ whole genome shotgun (WGS) entry which is preliminary data.</text>
</comment>
<dbReference type="PANTHER" id="PTHR36529:SF1">
    <property type="entry name" value="GLYCOSYLTRANSFERASE"/>
    <property type="match status" value="1"/>
</dbReference>
<gene>
    <name evidence="1" type="ORF">J4051_15050</name>
</gene>
<dbReference type="NCBIfam" id="TIGR04282">
    <property type="entry name" value="glyco_like_cofC"/>
    <property type="match status" value="1"/>
</dbReference>
<evidence type="ECO:0000313" key="1">
    <source>
        <dbReference type="EMBL" id="MBO3099597.1"/>
    </source>
</evidence>
<organism evidence="1 2">
    <name type="scientific">Gelidibacter pelagius</name>
    <dbReference type="NCBI Taxonomy" id="2819985"/>
    <lineage>
        <taxon>Bacteria</taxon>
        <taxon>Pseudomonadati</taxon>
        <taxon>Bacteroidota</taxon>
        <taxon>Flavobacteriia</taxon>
        <taxon>Flavobacteriales</taxon>
        <taxon>Flavobacteriaceae</taxon>
        <taxon>Gelidibacter</taxon>
    </lineage>
</organism>
<dbReference type="Pfam" id="PF09837">
    <property type="entry name" value="DUF2064"/>
    <property type="match status" value="1"/>
</dbReference>
<keyword evidence="2" id="KW-1185">Reference proteome</keyword>
<dbReference type="Proteomes" id="UP000681315">
    <property type="component" value="Unassembled WGS sequence"/>
</dbReference>
<name>A0ABS3SV76_9FLAO</name>
<dbReference type="InterPro" id="IPR029044">
    <property type="entry name" value="Nucleotide-diphossugar_trans"/>
</dbReference>
<dbReference type="InterPro" id="IPR018641">
    <property type="entry name" value="Trfase_1_rSAM/seldom-assoc"/>
</dbReference>